<dbReference type="AlphaFoldDB" id="A0AAE0PFX1"/>
<dbReference type="Proteomes" id="UP001281003">
    <property type="component" value="Unassembled WGS sequence"/>
</dbReference>
<comment type="caution">
    <text evidence="1">The sequence shown here is derived from an EMBL/GenBank/DDBJ whole genome shotgun (WGS) entry which is preliminary data.</text>
</comment>
<organism evidence="1 2">
    <name type="scientific">Sordaria brevicollis</name>
    <dbReference type="NCBI Taxonomy" id="83679"/>
    <lineage>
        <taxon>Eukaryota</taxon>
        <taxon>Fungi</taxon>
        <taxon>Dikarya</taxon>
        <taxon>Ascomycota</taxon>
        <taxon>Pezizomycotina</taxon>
        <taxon>Sordariomycetes</taxon>
        <taxon>Sordariomycetidae</taxon>
        <taxon>Sordariales</taxon>
        <taxon>Sordariaceae</taxon>
        <taxon>Sordaria</taxon>
    </lineage>
</organism>
<reference evidence="1" key="2">
    <citation type="submission" date="2023-07" db="EMBL/GenBank/DDBJ databases">
        <authorList>
            <consortium name="Lawrence Berkeley National Laboratory"/>
            <person name="Haridas S."/>
            <person name="Hensen N."/>
            <person name="Bonometti L."/>
            <person name="Westerberg I."/>
            <person name="Brannstrom I.O."/>
            <person name="Guillou S."/>
            <person name="Cros-Aarteil S."/>
            <person name="Calhoun S."/>
            <person name="Kuo A."/>
            <person name="Mondo S."/>
            <person name="Pangilinan J."/>
            <person name="Riley R."/>
            <person name="LaButti K."/>
            <person name="Andreopoulos B."/>
            <person name="Lipzen A."/>
            <person name="Chen C."/>
            <person name="Yanf M."/>
            <person name="Daum C."/>
            <person name="Ng V."/>
            <person name="Clum A."/>
            <person name="Steindorff A."/>
            <person name="Ohm R."/>
            <person name="Martin F."/>
            <person name="Silar P."/>
            <person name="Natvig D."/>
            <person name="Lalanne C."/>
            <person name="Gautier V."/>
            <person name="Ament-velasquez S.L."/>
            <person name="Kruys A."/>
            <person name="Hutchinson M.I."/>
            <person name="Powell A.J."/>
            <person name="Barry K."/>
            <person name="Miller A.N."/>
            <person name="Grigoriev I.V."/>
            <person name="Debuchy R."/>
            <person name="Gladieux P."/>
            <person name="Thoren M.H."/>
            <person name="Johannesson H."/>
        </authorList>
    </citation>
    <scope>NUCLEOTIDE SEQUENCE</scope>
    <source>
        <strain evidence="1">FGSC 1904</strain>
    </source>
</reference>
<name>A0AAE0PFX1_SORBR</name>
<dbReference type="EMBL" id="JAUTDP010000005">
    <property type="protein sequence ID" value="KAK3399208.1"/>
    <property type="molecule type" value="Genomic_DNA"/>
</dbReference>
<accession>A0AAE0PFX1</accession>
<proteinExistence type="predicted"/>
<gene>
    <name evidence="1" type="ORF">B0T20DRAFT_194047</name>
</gene>
<sequence length="192" mass="21748">MVYAPTCRRRSTRCFCFLSHEPFPGFALSLTPWPDIITPRATIVMSIGWWSVAFPRAPHFFSHANEIGLAPWHHHLASMESLNLISSFSISYTVRSACRLTDITGCRVFNGPRGIMKTEKPRNDTPMQAWSGMCLLSLGGVEEFLLDEQKQAISCETCKSELIRPYWLISVADPGEVVSLKLFQKLDPLEIW</sequence>
<evidence type="ECO:0000313" key="1">
    <source>
        <dbReference type="EMBL" id="KAK3399208.1"/>
    </source>
</evidence>
<protein>
    <submittedName>
        <fullName evidence="1">Uncharacterized protein</fullName>
    </submittedName>
</protein>
<evidence type="ECO:0000313" key="2">
    <source>
        <dbReference type="Proteomes" id="UP001281003"/>
    </source>
</evidence>
<reference evidence="1" key="1">
    <citation type="journal article" date="2023" name="Mol. Phylogenet. Evol.">
        <title>Genome-scale phylogeny and comparative genomics of the fungal order Sordariales.</title>
        <authorList>
            <person name="Hensen N."/>
            <person name="Bonometti L."/>
            <person name="Westerberg I."/>
            <person name="Brannstrom I.O."/>
            <person name="Guillou S."/>
            <person name="Cros-Aarteil S."/>
            <person name="Calhoun S."/>
            <person name="Haridas S."/>
            <person name="Kuo A."/>
            <person name="Mondo S."/>
            <person name="Pangilinan J."/>
            <person name="Riley R."/>
            <person name="LaButti K."/>
            <person name="Andreopoulos B."/>
            <person name="Lipzen A."/>
            <person name="Chen C."/>
            <person name="Yan M."/>
            <person name="Daum C."/>
            <person name="Ng V."/>
            <person name="Clum A."/>
            <person name="Steindorff A."/>
            <person name="Ohm R.A."/>
            <person name="Martin F."/>
            <person name="Silar P."/>
            <person name="Natvig D.O."/>
            <person name="Lalanne C."/>
            <person name="Gautier V."/>
            <person name="Ament-Velasquez S.L."/>
            <person name="Kruys A."/>
            <person name="Hutchinson M.I."/>
            <person name="Powell A.J."/>
            <person name="Barry K."/>
            <person name="Miller A.N."/>
            <person name="Grigoriev I.V."/>
            <person name="Debuchy R."/>
            <person name="Gladieux P."/>
            <person name="Hiltunen Thoren M."/>
            <person name="Johannesson H."/>
        </authorList>
    </citation>
    <scope>NUCLEOTIDE SEQUENCE</scope>
    <source>
        <strain evidence="1">FGSC 1904</strain>
    </source>
</reference>
<keyword evidence="2" id="KW-1185">Reference proteome</keyword>